<dbReference type="GO" id="GO:0015074">
    <property type="term" value="P:DNA integration"/>
    <property type="evidence" value="ECO:0007669"/>
    <property type="project" value="UniProtKB-KW"/>
</dbReference>
<dbReference type="Proteomes" id="UP000184485">
    <property type="component" value="Unassembled WGS sequence"/>
</dbReference>
<evidence type="ECO:0000313" key="5">
    <source>
        <dbReference type="Proteomes" id="UP000184485"/>
    </source>
</evidence>
<dbReference type="InterPro" id="IPR050090">
    <property type="entry name" value="Tyrosine_recombinase_XerCD"/>
</dbReference>
<dbReference type="Pfam" id="PF00589">
    <property type="entry name" value="Phage_integrase"/>
    <property type="match status" value="1"/>
</dbReference>
<gene>
    <name evidence="4" type="ORF">SAMN02745157_1607</name>
</gene>
<feature type="domain" description="Tyr recombinase" evidence="3">
    <location>
        <begin position="4"/>
        <end position="189"/>
    </location>
</feature>
<dbReference type="InterPro" id="IPR011010">
    <property type="entry name" value="DNA_brk_join_enz"/>
</dbReference>
<sequence>MIGQTAKVLGGADIRRALRHASRRRDAQRSAVIILLSVKAGLRACEIARLTWRMVTDTRGRVATTIELPNRAAKMGSGRRIPIHPTLRSALVKLQCGATDCGPVIRSQRGGAMTPDAIVNWFASLYRELELQGCSSHSGRRTFVTQAARQVGKAGGSLRDVQILVGHRSLKTTQGYIDGSEDAQRRLVRSL</sequence>
<keyword evidence="2" id="KW-0233">DNA recombination</keyword>
<keyword evidence="5" id="KW-1185">Reference proteome</keyword>
<keyword evidence="1" id="KW-0229">DNA integration</keyword>
<accession>A0A1M4YSS1</accession>
<dbReference type="InterPro" id="IPR002104">
    <property type="entry name" value="Integrase_catalytic"/>
</dbReference>
<dbReference type="GO" id="GO:0006310">
    <property type="term" value="P:DNA recombination"/>
    <property type="evidence" value="ECO:0007669"/>
    <property type="project" value="UniProtKB-KW"/>
</dbReference>
<dbReference type="EMBL" id="FQUP01000001">
    <property type="protein sequence ID" value="SHF08783.1"/>
    <property type="molecule type" value="Genomic_DNA"/>
</dbReference>
<dbReference type="RefSeq" id="WP_073052829.1">
    <property type="nucleotide sequence ID" value="NZ_FQUP01000001.1"/>
</dbReference>
<proteinExistence type="predicted"/>
<evidence type="ECO:0000313" key="4">
    <source>
        <dbReference type="EMBL" id="SHF08783.1"/>
    </source>
</evidence>
<dbReference type="PANTHER" id="PTHR30349">
    <property type="entry name" value="PHAGE INTEGRASE-RELATED"/>
    <property type="match status" value="1"/>
</dbReference>
<evidence type="ECO:0000256" key="1">
    <source>
        <dbReference type="ARBA" id="ARBA00022908"/>
    </source>
</evidence>
<dbReference type="Gene3D" id="1.10.443.10">
    <property type="entry name" value="Intergrase catalytic core"/>
    <property type="match status" value="1"/>
</dbReference>
<dbReference type="PANTHER" id="PTHR30349:SF64">
    <property type="entry name" value="PROPHAGE INTEGRASE INTD-RELATED"/>
    <property type="match status" value="1"/>
</dbReference>
<dbReference type="OrthoDB" id="67979at2"/>
<dbReference type="CDD" id="cd00397">
    <property type="entry name" value="DNA_BRE_C"/>
    <property type="match status" value="1"/>
</dbReference>
<dbReference type="GO" id="GO:0003677">
    <property type="term" value="F:DNA binding"/>
    <property type="evidence" value="ECO:0007669"/>
    <property type="project" value="InterPro"/>
</dbReference>
<evidence type="ECO:0000256" key="2">
    <source>
        <dbReference type="ARBA" id="ARBA00023172"/>
    </source>
</evidence>
<dbReference type="SUPFAM" id="SSF56349">
    <property type="entry name" value="DNA breaking-rejoining enzymes"/>
    <property type="match status" value="1"/>
</dbReference>
<dbReference type="PROSITE" id="PS51898">
    <property type="entry name" value="TYR_RECOMBINASE"/>
    <property type="match status" value="1"/>
</dbReference>
<protein>
    <submittedName>
        <fullName evidence="4">Integrase/recombinase XerD</fullName>
    </submittedName>
</protein>
<name>A0A1M4YSS1_9HYPH</name>
<dbReference type="STRING" id="1122133.SAMN02745157_1607"/>
<reference evidence="4 5" key="1">
    <citation type="submission" date="2016-11" db="EMBL/GenBank/DDBJ databases">
        <authorList>
            <person name="Jaros S."/>
            <person name="Januszkiewicz K."/>
            <person name="Wedrychowicz H."/>
        </authorList>
    </citation>
    <scope>NUCLEOTIDE SEQUENCE [LARGE SCALE GENOMIC DNA]</scope>
    <source>
        <strain evidence="4 5">DSM 19436</strain>
    </source>
</reference>
<evidence type="ECO:0000259" key="3">
    <source>
        <dbReference type="PROSITE" id="PS51898"/>
    </source>
</evidence>
<dbReference type="AlphaFoldDB" id="A0A1M4YSS1"/>
<dbReference type="InterPro" id="IPR013762">
    <property type="entry name" value="Integrase-like_cat_sf"/>
</dbReference>
<organism evidence="4 5">
    <name type="scientific">Kaistia soli DSM 19436</name>
    <dbReference type="NCBI Taxonomy" id="1122133"/>
    <lineage>
        <taxon>Bacteria</taxon>
        <taxon>Pseudomonadati</taxon>
        <taxon>Pseudomonadota</taxon>
        <taxon>Alphaproteobacteria</taxon>
        <taxon>Hyphomicrobiales</taxon>
        <taxon>Kaistiaceae</taxon>
        <taxon>Kaistia</taxon>
    </lineage>
</organism>